<dbReference type="OrthoDB" id="7065718at2"/>
<dbReference type="Gene3D" id="1.10.1200.10">
    <property type="entry name" value="ACP-like"/>
    <property type="match status" value="1"/>
</dbReference>
<organism evidence="1 2">
    <name type="scientific">Campylobacter avium LMG 24591</name>
    <dbReference type="NCBI Taxonomy" id="522484"/>
    <lineage>
        <taxon>Bacteria</taxon>
        <taxon>Pseudomonadati</taxon>
        <taxon>Campylobacterota</taxon>
        <taxon>Epsilonproteobacteria</taxon>
        <taxon>Campylobacterales</taxon>
        <taxon>Campylobacteraceae</taxon>
        <taxon>Campylobacter</taxon>
    </lineage>
</organism>
<dbReference type="Proteomes" id="UP000201169">
    <property type="component" value="Chromosome"/>
</dbReference>
<proteinExistence type="predicted"/>
<dbReference type="InterPro" id="IPR036736">
    <property type="entry name" value="ACP-like_sf"/>
</dbReference>
<dbReference type="SUPFAM" id="SSF47336">
    <property type="entry name" value="ACP-like"/>
    <property type="match status" value="1"/>
</dbReference>
<accession>A0A222MYB1</accession>
<dbReference type="AlphaFoldDB" id="A0A222MYB1"/>
<protein>
    <recommendedName>
        <fullName evidence="3">Carrier domain-containing protein</fullName>
    </recommendedName>
</protein>
<reference evidence="1 2" key="1">
    <citation type="submission" date="2017-07" db="EMBL/GenBank/DDBJ databases">
        <title>Analysis of two Campylobacter avium genomes and identification of a novel hippuricase gene.</title>
        <authorList>
            <person name="Miller W.G."/>
            <person name="Chapman M.H."/>
            <person name="Yee E."/>
            <person name="Revez J."/>
            <person name="Bono J.L."/>
            <person name="Rossi M."/>
        </authorList>
    </citation>
    <scope>NUCLEOTIDE SEQUENCE [LARGE SCALE GENOMIC DNA]</scope>
    <source>
        <strain evidence="1 2">LMG 24591</strain>
    </source>
</reference>
<dbReference type="RefSeq" id="WP_094325287.1">
    <property type="nucleotide sequence ID" value="NZ_CP022347.1"/>
</dbReference>
<gene>
    <name evidence="1" type="ORF">CAV_0870</name>
</gene>
<evidence type="ECO:0008006" key="3">
    <source>
        <dbReference type="Google" id="ProtNLM"/>
    </source>
</evidence>
<dbReference type="KEGG" id="cavi:CAV_0870"/>
<evidence type="ECO:0000313" key="2">
    <source>
        <dbReference type="Proteomes" id="UP000201169"/>
    </source>
</evidence>
<name>A0A222MYB1_9BACT</name>
<keyword evidence="2" id="KW-1185">Reference proteome</keyword>
<evidence type="ECO:0000313" key="1">
    <source>
        <dbReference type="EMBL" id="ASQ30532.1"/>
    </source>
</evidence>
<dbReference type="EMBL" id="CP022347">
    <property type="protein sequence ID" value="ASQ30532.1"/>
    <property type="molecule type" value="Genomic_DNA"/>
</dbReference>
<sequence length="96" mass="10695">MDTKSLVLELLASLADDYEIEDFKNANEQTKIYTGFGGKLDSLGMVRLVAELEDFFSQKLDKEVVLADDKMMSAKNSPLKDVGSLIAYVDSKIKEL</sequence>